<evidence type="ECO:0000313" key="12">
    <source>
        <dbReference type="Proteomes" id="UP001521150"/>
    </source>
</evidence>
<dbReference type="RefSeq" id="WP_233733072.1">
    <property type="nucleotide sequence ID" value="NZ_JAJVCN010000004.1"/>
</dbReference>
<keyword evidence="7" id="KW-0238">DNA-binding</keyword>
<evidence type="ECO:0000259" key="10">
    <source>
        <dbReference type="Pfam" id="PF04963"/>
    </source>
</evidence>
<name>A0ABS8ZUC4_9PSEU</name>
<evidence type="ECO:0000259" key="9">
    <source>
        <dbReference type="Pfam" id="PF04552"/>
    </source>
</evidence>
<evidence type="ECO:0000256" key="1">
    <source>
        <dbReference type="ARBA" id="ARBA00008798"/>
    </source>
</evidence>
<keyword evidence="12" id="KW-1185">Reference proteome</keyword>
<evidence type="ECO:0000313" key="11">
    <source>
        <dbReference type="EMBL" id="MCE7010828.1"/>
    </source>
</evidence>
<dbReference type="EMBL" id="JAJVCN010000004">
    <property type="protein sequence ID" value="MCE7010828.1"/>
    <property type="molecule type" value="Genomic_DNA"/>
</dbReference>
<evidence type="ECO:0000256" key="6">
    <source>
        <dbReference type="ARBA" id="ARBA00023082"/>
    </source>
</evidence>
<dbReference type="Pfam" id="PF04552">
    <property type="entry name" value="Sigma54_DBD"/>
    <property type="match status" value="1"/>
</dbReference>
<protein>
    <submittedName>
        <fullName evidence="11">Uncharacterized protein</fullName>
    </submittedName>
</protein>
<dbReference type="InterPro" id="IPR000394">
    <property type="entry name" value="RNA_pol_sigma_54"/>
</dbReference>
<comment type="similarity">
    <text evidence="1">Belongs to the sigma-54 factor family.</text>
</comment>
<accession>A0ABS8ZUC4</accession>
<dbReference type="Proteomes" id="UP001521150">
    <property type="component" value="Unassembled WGS sequence"/>
</dbReference>
<evidence type="ECO:0000256" key="5">
    <source>
        <dbReference type="ARBA" id="ARBA00023015"/>
    </source>
</evidence>
<proteinExistence type="inferred from homology"/>
<sequence length="395" mass="42965">MTTLELETRAQVSIETMVSATLLAMPSADLSLNILAEAQRNPALRVRQRPICRRCFRALVGGTCQRCGGVSARPLTVDPAASVSAWEQLRGDALAAAPRSMAGVVVTVLAALDERGLLPTETRDTLLAQGMEPTGLANAIRALREVGPPGIAARDPAESLLVQLDSAPLTATERELARRLLTVHSELITNGDLAGAAEREGCETSTIEALLRRMRRLLRPFPGLGEPSYQPPTPPDLIFERDGDRVRARVTEQEAMDLSVDPEFPTAREADTVVRRVHRRWSMLQGLGDLLADHHADHLLNGSLAFRPLTQAQAAHLLEVHESTISRAVAHRCVQLVSGETVPLRRLFGANHDVRAAVAELSAMVPRPSDRAIAELLAERGIVVSRRAVNKYRRS</sequence>
<dbReference type="Gene3D" id="1.10.10.60">
    <property type="entry name" value="Homeodomain-like"/>
    <property type="match status" value="1"/>
</dbReference>
<keyword evidence="2" id="KW-0240">DNA-directed RNA polymerase</keyword>
<feature type="domain" description="RNA polymerase sigma factor 54 core-binding" evidence="10">
    <location>
        <begin position="102"/>
        <end position="263"/>
    </location>
</feature>
<evidence type="ECO:0000256" key="8">
    <source>
        <dbReference type="ARBA" id="ARBA00023163"/>
    </source>
</evidence>
<comment type="caution">
    <text evidence="11">The sequence shown here is derived from an EMBL/GenBank/DDBJ whole genome shotgun (WGS) entry which is preliminary data.</text>
</comment>
<evidence type="ECO:0000256" key="3">
    <source>
        <dbReference type="ARBA" id="ARBA00022679"/>
    </source>
</evidence>
<evidence type="ECO:0000256" key="7">
    <source>
        <dbReference type="ARBA" id="ARBA00023125"/>
    </source>
</evidence>
<dbReference type="InterPro" id="IPR007046">
    <property type="entry name" value="RNA_pol_sigma_54_core-bd"/>
</dbReference>
<keyword evidence="8" id="KW-0804">Transcription</keyword>
<dbReference type="PROSITE" id="PS50044">
    <property type="entry name" value="SIGMA54_3"/>
    <property type="match status" value="1"/>
</dbReference>
<dbReference type="PRINTS" id="PR00045">
    <property type="entry name" value="SIGMA54FCT"/>
</dbReference>
<dbReference type="Pfam" id="PF04963">
    <property type="entry name" value="Sigma54_CBD"/>
    <property type="match status" value="1"/>
</dbReference>
<dbReference type="PIRSF" id="PIRSF000774">
    <property type="entry name" value="RpoN"/>
    <property type="match status" value="1"/>
</dbReference>
<dbReference type="PANTHER" id="PTHR32248:SF4">
    <property type="entry name" value="RNA POLYMERASE SIGMA-54 FACTOR"/>
    <property type="match status" value="1"/>
</dbReference>
<keyword evidence="3" id="KW-0808">Transferase</keyword>
<feature type="domain" description="RNA polymerase sigma factor 54 DNA-binding" evidence="9">
    <location>
        <begin position="268"/>
        <end position="394"/>
    </location>
</feature>
<reference evidence="11 12" key="1">
    <citation type="submission" date="2021-12" db="EMBL/GenBank/DDBJ databases">
        <title>Genome sequence of Kibdelosporangium philippinense ATCC 49844.</title>
        <authorList>
            <person name="Fedorov E.A."/>
            <person name="Omeragic M."/>
            <person name="Shalygina K.F."/>
            <person name="Maclea K.S."/>
        </authorList>
    </citation>
    <scope>NUCLEOTIDE SEQUENCE [LARGE SCALE GENOMIC DNA]</scope>
    <source>
        <strain evidence="11 12">ATCC 49844</strain>
    </source>
</reference>
<dbReference type="InterPro" id="IPR007634">
    <property type="entry name" value="RNA_pol_sigma_54_DNA-bd"/>
</dbReference>
<gene>
    <name evidence="11" type="ORF">LWC34_49705</name>
</gene>
<keyword evidence="4" id="KW-0548">Nucleotidyltransferase</keyword>
<organism evidence="11 12">
    <name type="scientific">Kibdelosporangium philippinense</name>
    <dbReference type="NCBI Taxonomy" id="211113"/>
    <lineage>
        <taxon>Bacteria</taxon>
        <taxon>Bacillati</taxon>
        <taxon>Actinomycetota</taxon>
        <taxon>Actinomycetes</taxon>
        <taxon>Pseudonocardiales</taxon>
        <taxon>Pseudonocardiaceae</taxon>
        <taxon>Kibdelosporangium</taxon>
    </lineage>
</organism>
<keyword evidence="5" id="KW-0805">Transcription regulation</keyword>
<dbReference type="PANTHER" id="PTHR32248">
    <property type="entry name" value="RNA POLYMERASE SIGMA-54 FACTOR"/>
    <property type="match status" value="1"/>
</dbReference>
<evidence type="ECO:0000256" key="2">
    <source>
        <dbReference type="ARBA" id="ARBA00022478"/>
    </source>
</evidence>
<evidence type="ECO:0000256" key="4">
    <source>
        <dbReference type="ARBA" id="ARBA00022695"/>
    </source>
</evidence>
<keyword evidence="6" id="KW-0731">Sigma factor</keyword>